<dbReference type="OrthoDB" id="9800326at2"/>
<dbReference type="Pfam" id="PF13404">
    <property type="entry name" value="HTH_AsnC-type"/>
    <property type="match status" value="1"/>
</dbReference>
<gene>
    <name evidence="6" type="ORF">BTO16_03775</name>
</gene>
<evidence type="ECO:0000256" key="2">
    <source>
        <dbReference type="ARBA" id="ARBA00023125"/>
    </source>
</evidence>
<dbReference type="Gene3D" id="1.10.10.10">
    <property type="entry name" value="Winged helix-like DNA-binding domain superfamily/Winged helix DNA-binding domain"/>
    <property type="match status" value="1"/>
</dbReference>
<dbReference type="AlphaFoldDB" id="A0A2S7WVV8"/>
<feature type="coiled-coil region" evidence="4">
    <location>
        <begin position="6"/>
        <end position="33"/>
    </location>
</feature>
<evidence type="ECO:0000256" key="1">
    <source>
        <dbReference type="ARBA" id="ARBA00023015"/>
    </source>
</evidence>
<keyword evidence="7" id="KW-1185">Reference proteome</keyword>
<accession>A0A2S7WVV8</accession>
<dbReference type="SUPFAM" id="SSF54909">
    <property type="entry name" value="Dimeric alpha+beta barrel"/>
    <property type="match status" value="1"/>
</dbReference>
<evidence type="ECO:0000313" key="6">
    <source>
        <dbReference type="EMBL" id="PQJ81740.1"/>
    </source>
</evidence>
<keyword evidence="3" id="KW-0804">Transcription</keyword>
<feature type="domain" description="HTH asnC-type" evidence="5">
    <location>
        <begin position="13"/>
        <end position="74"/>
    </location>
</feature>
<dbReference type="InterPro" id="IPR036388">
    <property type="entry name" value="WH-like_DNA-bd_sf"/>
</dbReference>
<proteinExistence type="predicted"/>
<comment type="caution">
    <text evidence="6">The sequence shown here is derived from an EMBL/GenBank/DDBJ whole genome shotgun (WGS) entry which is preliminary data.</text>
</comment>
<dbReference type="InterPro" id="IPR011991">
    <property type="entry name" value="ArsR-like_HTH"/>
</dbReference>
<dbReference type="Pfam" id="PF01037">
    <property type="entry name" value="AsnC_trans_reg"/>
    <property type="match status" value="1"/>
</dbReference>
<dbReference type="InterPro" id="IPR019888">
    <property type="entry name" value="Tscrpt_reg_AsnC-like"/>
</dbReference>
<keyword evidence="1" id="KW-0805">Transcription regulation</keyword>
<dbReference type="CDD" id="cd00090">
    <property type="entry name" value="HTH_ARSR"/>
    <property type="match status" value="1"/>
</dbReference>
<dbReference type="InterPro" id="IPR000485">
    <property type="entry name" value="AsnC-type_HTH_dom"/>
</dbReference>
<dbReference type="PROSITE" id="PS50956">
    <property type="entry name" value="HTH_ASNC_2"/>
    <property type="match status" value="1"/>
</dbReference>
<sequence>MDTIRKNNSTNELDKTDEQIIRLLQKNARLSNKQIAAEVGIAESTCSERMRKLQRKKIFFGFHAIVDSSKLGTNIEAMVAIKLTKNTKDEVEDFKKSMSLLPEVVNIYHLAGQIDFLLYIAVRDKNHLRDFVMDYVTKDYVKSLETSLIYDFSHNPLFPIYLDNE</sequence>
<dbReference type="Gene3D" id="3.30.70.920">
    <property type="match status" value="1"/>
</dbReference>
<dbReference type="GO" id="GO:0006355">
    <property type="term" value="P:regulation of DNA-templated transcription"/>
    <property type="evidence" value="ECO:0007669"/>
    <property type="project" value="UniProtKB-ARBA"/>
</dbReference>
<dbReference type="PANTHER" id="PTHR30154:SF34">
    <property type="entry name" value="TRANSCRIPTIONAL REGULATOR AZLB"/>
    <property type="match status" value="1"/>
</dbReference>
<dbReference type="EMBL" id="MSCM01000001">
    <property type="protein sequence ID" value="PQJ81740.1"/>
    <property type="molecule type" value="Genomic_DNA"/>
</dbReference>
<dbReference type="Proteomes" id="UP000239068">
    <property type="component" value="Unassembled WGS sequence"/>
</dbReference>
<dbReference type="GO" id="GO:0043200">
    <property type="term" value="P:response to amino acid"/>
    <property type="evidence" value="ECO:0007669"/>
    <property type="project" value="TreeGrafter"/>
</dbReference>
<keyword evidence="2" id="KW-0238">DNA-binding</keyword>
<dbReference type="SMART" id="SM00344">
    <property type="entry name" value="HTH_ASNC"/>
    <property type="match status" value="1"/>
</dbReference>
<organism evidence="6 7">
    <name type="scientific">Polaribacter glomeratus</name>
    <dbReference type="NCBI Taxonomy" id="102"/>
    <lineage>
        <taxon>Bacteria</taxon>
        <taxon>Pseudomonadati</taxon>
        <taxon>Bacteroidota</taxon>
        <taxon>Flavobacteriia</taxon>
        <taxon>Flavobacteriales</taxon>
        <taxon>Flavobacteriaceae</taxon>
    </lineage>
</organism>
<keyword evidence="4" id="KW-0175">Coiled coil</keyword>
<evidence type="ECO:0000256" key="3">
    <source>
        <dbReference type="ARBA" id="ARBA00023163"/>
    </source>
</evidence>
<dbReference type="PRINTS" id="PR00033">
    <property type="entry name" value="HTHASNC"/>
</dbReference>
<evidence type="ECO:0000256" key="4">
    <source>
        <dbReference type="SAM" id="Coils"/>
    </source>
</evidence>
<protein>
    <submittedName>
        <fullName evidence="6">AsnC family transcriptional regulator</fullName>
    </submittedName>
</protein>
<dbReference type="RefSeq" id="WP_105020311.1">
    <property type="nucleotide sequence ID" value="NZ_MSCM01000001.1"/>
</dbReference>
<evidence type="ECO:0000313" key="7">
    <source>
        <dbReference type="Proteomes" id="UP000239068"/>
    </source>
</evidence>
<dbReference type="GO" id="GO:0043565">
    <property type="term" value="F:sequence-specific DNA binding"/>
    <property type="evidence" value="ECO:0007669"/>
    <property type="project" value="InterPro"/>
</dbReference>
<dbReference type="InterPro" id="IPR011008">
    <property type="entry name" value="Dimeric_a/b-barrel"/>
</dbReference>
<name>A0A2S7WVV8_9FLAO</name>
<dbReference type="SUPFAM" id="SSF46785">
    <property type="entry name" value="Winged helix' DNA-binding domain"/>
    <property type="match status" value="1"/>
</dbReference>
<evidence type="ECO:0000259" key="5">
    <source>
        <dbReference type="PROSITE" id="PS50956"/>
    </source>
</evidence>
<dbReference type="PANTHER" id="PTHR30154">
    <property type="entry name" value="LEUCINE-RESPONSIVE REGULATORY PROTEIN"/>
    <property type="match status" value="1"/>
</dbReference>
<dbReference type="InterPro" id="IPR019887">
    <property type="entry name" value="Tscrpt_reg_AsnC/Lrp_C"/>
</dbReference>
<reference evidence="6 7" key="1">
    <citation type="submission" date="2016-12" db="EMBL/GenBank/DDBJ databases">
        <title>Trade-off between light-utilization and light-protection in marine flavobacteria.</title>
        <authorList>
            <person name="Kumagai Y."/>
            <person name="Yoshizawa S."/>
            <person name="Kogure K."/>
            <person name="Iwasaki W."/>
        </authorList>
    </citation>
    <scope>NUCLEOTIDE SEQUENCE [LARGE SCALE GENOMIC DNA]</scope>
    <source>
        <strain evidence="6 7">ATCC 43844</strain>
    </source>
</reference>
<dbReference type="InterPro" id="IPR036390">
    <property type="entry name" value="WH_DNA-bd_sf"/>
</dbReference>
<dbReference type="GO" id="GO:0005829">
    <property type="term" value="C:cytosol"/>
    <property type="evidence" value="ECO:0007669"/>
    <property type="project" value="TreeGrafter"/>
</dbReference>